<dbReference type="Proteomes" id="UP000222106">
    <property type="component" value="Unassembled WGS sequence"/>
</dbReference>
<proteinExistence type="predicted"/>
<name>A0A2A9EPU5_9MICO</name>
<accession>A0A2A9EPU5</accession>
<dbReference type="OrthoDB" id="4762866at2"/>
<feature type="compositionally biased region" description="Low complexity" evidence="1">
    <location>
        <begin position="22"/>
        <end position="38"/>
    </location>
</feature>
<evidence type="ECO:0000256" key="1">
    <source>
        <dbReference type="SAM" id="MobiDB-lite"/>
    </source>
</evidence>
<reference evidence="2 3" key="1">
    <citation type="submission" date="2017-10" db="EMBL/GenBank/DDBJ databases">
        <title>Sequencing the genomes of 1000 actinobacteria strains.</title>
        <authorList>
            <person name="Klenk H.-P."/>
        </authorList>
    </citation>
    <scope>NUCLEOTIDE SEQUENCE [LARGE SCALE GENOMIC DNA]</scope>
    <source>
        <strain evidence="2 3">DSM 21838</strain>
    </source>
</reference>
<sequence>MTVPDWRRLHLAALLAALVRPARPPRGSGADAPAALGPRDGGAADDGATNPHERTAGRARPVPPQLVTLGWAPARQSDQTTCGSTVLLMLAATGDPALATWLETGELPPGLPPHRVPPEITRRVAAADAAGRMAAAQRHVKWRTGARGLGRLRWPAALGTPPWTAAREARFPGVRYRGVPVDDASPSAAVLLGRAREATLAGVPVPLYTGGDLGRGLATAVPRHVVLAVPPPADAPHRGHDRAGRPVLHLYDPSDGRVHQVRLADLLARTGPHPALGGWTHVVWILLPEPLGRVRSLAPTGPAGQSGHPIP</sequence>
<evidence type="ECO:0000313" key="3">
    <source>
        <dbReference type="Proteomes" id="UP000222106"/>
    </source>
</evidence>
<organism evidence="2 3">
    <name type="scientific">Georgenia soli</name>
    <dbReference type="NCBI Taxonomy" id="638953"/>
    <lineage>
        <taxon>Bacteria</taxon>
        <taxon>Bacillati</taxon>
        <taxon>Actinomycetota</taxon>
        <taxon>Actinomycetes</taxon>
        <taxon>Micrococcales</taxon>
        <taxon>Bogoriellaceae</taxon>
        <taxon>Georgenia</taxon>
    </lineage>
</organism>
<feature type="region of interest" description="Disordered" evidence="1">
    <location>
        <begin position="22"/>
        <end position="63"/>
    </location>
</feature>
<keyword evidence="3" id="KW-1185">Reference proteome</keyword>
<protein>
    <submittedName>
        <fullName evidence="2">Uncharacterized protein</fullName>
    </submittedName>
</protein>
<dbReference type="EMBL" id="PDJI01000004">
    <property type="protein sequence ID" value="PFG40561.1"/>
    <property type="molecule type" value="Genomic_DNA"/>
</dbReference>
<comment type="caution">
    <text evidence="2">The sequence shown here is derived from an EMBL/GenBank/DDBJ whole genome shotgun (WGS) entry which is preliminary data.</text>
</comment>
<dbReference type="AlphaFoldDB" id="A0A2A9EPU5"/>
<dbReference type="RefSeq" id="WP_098484457.1">
    <property type="nucleotide sequence ID" value="NZ_PDJI01000004.1"/>
</dbReference>
<gene>
    <name evidence="2" type="ORF">ATJ97_3091</name>
</gene>
<evidence type="ECO:0000313" key="2">
    <source>
        <dbReference type="EMBL" id="PFG40561.1"/>
    </source>
</evidence>